<name>A0A2P2PLZ4_RHIMU</name>
<evidence type="ECO:0000313" key="1">
    <source>
        <dbReference type="EMBL" id="MBX55752.1"/>
    </source>
</evidence>
<sequence length="86" mass="9895">MTIQITNGWYLWLHLEFKFQSKVRLNHSLSGSGDLLSYRKIFVDACMGIDEACFPNFLSIHPSDCNWKPLLDSSLSILMKDVIKLC</sequence>
<proteinExistence type="predicted"/>
<organism evidence="1">
    <name type="scientific">Rhizophora mucronata</name>
    <name type="common">Asiatic mangrove</name>
    <dbReference type="NCBI Taxonomy" id="61149"/>
    <lineage>
        <taxon>Eukaryota</taxon>
        <taxon>Viridiplantae</taxon>
        <taxon>Streptophyta</taxon>
        <taxon>Embryophyta</taxon>
        <taxon>Tracheophyta</taxon>
        <taxon>Spermatophyta</taxon>
        <taxon>Magnoliopsida</taxon>
        <taxon>eudicotyledons</taxon>
        <taxon>Gunneridae</taxon>
        <taxon>Pentapetalae</taxon>
        <taxon>rosids</taxon>
        <taxon>fabids</taxon>
        <taxon>Malpighiales</taxon>
        <taxon>Rhizophoraceae</taxon>
        <taxon>Rhizophora</taxon>
    </lineage>
</organism>
<dbReference type="AlphaFoldDB" id="A0A2P2PLZ4"/>
<dbReference type="EMBL" id="GGEC01075268">
    <property type="protein sequence ID" value="MBX55752.1"/>
    <property type="molecule type" value="Transcribed_RNA"/>
</dbReference>
<reference evidence="1" key="1">
    <citation type="submission" date="2018-02" db="EMBL/GenBank/DDBJ databases">
        <title>Rhizophora mucronata_Transcriptome.</title>
        <authorList>
            <person name="Meera S.P."/>
            <person name="Sreeshan A."/>
            <person name="Augustine A."/>
        </authorList>
    </citation>
    <scope>NUCLEOTIDE SEQUENCE</scope>
    <source>
        <tissue evidence="1">Leaf</tissue>
    </source>
</reference>
<protein>
    <submittedName>
        <fullName evidence="1">Uncharacterized protein</fullName>
    </submittedName>
</protein>
<accession>A0A2P2PLZ4</accession>